<evidence type="ECO:0000313" key="5">
    <source>
        <dbReference type="Proteomes" id="UP000016570"/>
    </source>
</evidence>
<gene>
    <name evidence="4" type="primary">cpaC</name>
    <name evidence="4" type="ORF">VPR01S_05_00220</name>
</gene>
<dbReference type="PRINTS" id="PR00811">
    <property type="entry name" value="BCTERIALGSPD"/>
</dbReference>
<dbReference type="GO" id="GO:0009306">
    <property type="term" value="P:protein secretion"/>
    <property type="evidence" value="ECO:0007669"/>
    <property type="project" value="InterPro"/>
</dbReference>
<name>U3A060_VIBPR</name>
<sequence>MNLDQGAAKTINLKRQISTVFVADQEIADYKIIDENKVVIYGVGQGSTSVIVYDRGGNEIYNSELVVNQSLRLLKQTLIARYPDENVMVSNVGDQVVLDGVVSSEETKTKIYRLVGEMLKKDRQRNVFYIQKEDGEKGDELDYTASYVYAQVINNLKVLTTDQINVKLTVAEVSSSFLSELGVSYSDSGESGKFVNKLLDFTAQDIVAVISASGDDKIGQVLAEPNLSVISGEQASFLVGGEIPIAVRDEDGITITYKEYGVKLAMVAKVTDSENIRLSLFPEVSSIDESNKTSTGLISVPSLRTRRAQTTVQLKDGQSFVLAGLLTSEERESLSKIPILGDIPILGALFSHTKTNRSKTELIIVATVNLVDPIEQQDVKLPAFRRTSDIERLLRIDLSGVNEPELEKTINEGGFN</sequence>
<keyword evidence="5" id="KW-1185">Reference proteome</keyword>
<dbReference type="Pfam" id="PF13629">
    <property type="entry name" value="T2SS-T3SS_pil_N"/>
    <property type="match status" value="1"/>
</dbReference>
<dbReference type="EMBL" id="BATJ01000005">
    <property type="protein sequence ID" value="GAD66727.1"/>
    <property type="molecule type" value="Genomic_DNA"/>
</dbReference>
<protein>
    <submittedName>
        <fullName evidence="4">Flp pilus assembly protein</fullName>
    </submittedName>
</protein>
<comment type="caution">
    <text evidence="4">The sequence shown here is derived from an EMBL/GenBank/DDBJ whole genome shotgun (WGS) entry which is preliminary data.</text>
</comment>
<dbReference type="AlphaFoldDB" id="U3A060"/>
<feature type="domain" description="Type II/III secretion system secretin-like" evidence="2">
    <location>
        <begin position="219"/>
        <end position="371"/>
    </location>
</feature>
<dbReference type="Proteomes" id="UP000016570">
    <property type="component" value="Unassembled WGS sequence"/>
</dbReference>
<dbReference type="PANTHER" id="PTHR30332:SF17">
    <property type="entry name" value="TYPE IV PILIATION SYSTEM PROTEIN DR_0774-RELATED"/>
    <property type="match status" value="1"/>
</dbReference>
<evidence type="ECO:0000313" key="4">
    <source>
        <dbReference type="EMBL" id="GAD66727.1"/>
    </source>
</evidence>
<reference evidence="4 5" key="1">
    <citation type="submission" date="2013-09" db="EMBL/GenBank/DDBJ databases">
        <title>Whole genome shotgun sequence of Vibrio proteolyticus NBRC 13287.</title>
        <authorList>
            <person name="Isaki S."/>
            <person name="Hosoyama A."/>
            <person name="Numata M."/>
            <person name="Hashimoto M."/>
            <person name="Hosoyama Y."/>
            <person name="Tsuchikane K."/>
            <person name="Noguchi M."/>
            <person name="Hirakata S."/>
            <person name="Ichikawa N."/>
            <person name="Ohji S."/>
            <person name="Yamazoe A."/>
            <person name="Fujita N."/>
        </authorList>
    </citation>
    <scope>NUCLEOTIDE SEQUENCE [LARGE SCALE GENOMIC DNA]</scope>
    <source>
        <strain evidence="4 5">NBRC 13287</strain>
    </source>
</reference>
<evidence type="ECO:0000259" key="2">
    <source>
        <dbReference type="Pfam" id="PF00263"/>
    </source>
</evidence>
<dbReference type="STRING" id="1219065.VPR01S_05_00220"/>
<dbReference type="InterPro" id="IPR004846">
    <property type="entry name" value="T2SS/T3SS_dom"/>
</dbReference>
<dbReference type="InterPro" id="IPR050810">
    <property type="entry name" value="Bact_Secretion_Sys_Channel"/>
</dbReference>
<dbReference type="InterPro" id="IPR032789">
    <property type="entry name" value="T2SS-T3SS_pil_N"/>
</dbReference>
<dbReference type="Pfam" id="PF00263">
    <property type="entry name" value="Secretin"/>
    <property type="match status" value="1"/>
</dbReference>
<dbReference type="InterPro" id="IPR001775">
    <property type="entry name" value="GspD/PilQ"/>
</dbReference>
<dbReference type="GO" id="GO:0015627">
    <property type="term" value="C:type II protein secretion system complex"/>
    <property type="evidence" value="ECO:0007669"/>
    <property type="project" value="TreeGrafter"/>
</dbReference>
<dbReference type="PANTHER" id="PTHR30332">
    <property type="entry name" value="PROBABLE GENERAL SECRETION PATHWAY PROTEIN D"/>
    <property type="match status" value="1"/>
</dbReference>
<comment type="similarity">
    <text evidence="1">Belongs to the bacterial secretin family.</text>
</comment>
<accession>U3A060</accession>
<evidence type="ECO:0000256" key="1">
    <source>
        <dbReference type="RuleBase" id="RU004003"/>
    </source>
</evidence>
<proteinExistence type="inferred from homology"/>
<evidence type="ECO:0000259" key="3">
    <source>
        <dbReference type="Pfam" id="PF13629"/>
    </source>
</evidence>
<dbReference type="eggNOG" id="COG4964">
    <property type="taxonomic scope" value="Bacteria"/>
</dbReference>
<organism evidence="4 5">
    <name type="scientific">Vibrio proteolyticus NBRC 13287</name>
    <dbReference type="NCBI Taxonomy" id="1219065"/>
    <lineage>
        <taxon>Bacteria</taxon>
        <taxon>Pseudomonadati</taxon>
        <taxon>Pseudomonadota</taxon>
        <taxon>Gammaproteobacteria</taxon>
        <taxon>Vibrionales</taxon>
        <taxon>Vibrionaceae</taxon>
        <taxon>Vibrio</taxon>
    </lineage>
</organism>
<feature type="domain" description="Pilus formation protein N-terminal" evidence="3">
    <location>
        <begin position="1"/>
        <end position="67"/>
    </location>
</feature>